<reference evidence="1 2" key="1">
    <citation type="journal article" date="2018" name="Mol. Ecol.">
        <title>The obligate alkalophilic soda-lake fungus Sodiomyces alkalinus has shifted to a protein diet.</title>
        <authorList>
            <person name="Grum-Grzhimaylo A.A."/>
            <person name="Falkoski D.L."/>
            <person name="van den Heuvel J."/>
            <person name="Valero-Jimenez C.A."/>
            <person name="Min B."/>
            <person name="Choi I.G."/>
            <person name="Lipzen A."/>
            <person name="Daum C.G."/>
            <person name="Aanen D.K."/>
            <person name="Tsang A."/>
            <person name="Henrissat B."/>
            <person name="Bilanenko E.N."/>
            <person name="de Vries R.P."/>
            <person name="van Kan J.A.L."/>
            <person name="Grigoriev I.V."/>
            <person name="Debets A.J.M."/>
        </authorList>
    </citation>
    <scope>NUCLEOTIDE SEQUENCE [LARGE SCALE GENOMIC DNA]</scope>
    <source>
        <strain evidence="1 2">F11</strain>
    </source>
</reference>
<proteinExistence type="predicted"/>
<name>A0A3N2Q1D0_SODAK</name>
<dbReference type="GeneID" id="39582401"/>
<organism evidence="1 2">
    <name type="scientific">Sodiomyces alkalinus (strain CBS 110278 / VKM F-3762 / F11)</name>
    <name type="common">Alkaliphilic filamentous fungus</name>
    <dbReference type="NCBI Taxonomy" id="1314773"/>
    <lineage>
        <taxon>Eukaryota</taxon>
        <taxon>Fungi</taxon>
        <taxon>Dikarya</taxon>
        <taxon>Ascomycota</taxon>
        <taxon>Pezizomycotina</taxon>
        <taxon>Sordariomycetes</taxon>
        <taxon>Hypocreomycetidae</taxon>
        <taxon>Glomerellales</taxon>
        <taxon>Plectosphaerellaceae</taxon>
        <taxon>Sodiomyces</taxon>
    </lineage>
</organism>
<keyword evidence="2" id="KW-1185">Reference proteome</keyword>
<protein>
    <submittedName>
        <fullName evidence="1">Uncharacterized protein</fullName>
    </submittedName>
</protein>
<dbReference type="RefSeq" id="XP_028468375.1">
    <property type="nucleotide sequence ID" value="XM_028613923.1"/>
</dbReference>
<dbReference type="Proteomes" id="UP000272025">
    <property type="component" value="Unassembled WGS sequence"/>
</dbReference>
<gene>
    <name evidence="1" type="ORF">SODALDRAFT_356579</name>
</gene>
<evidence type="ECO:0000313" key="2">
    <source>
        <dbReference type="Proteomes" id="UP000272025"/>
    </source>
</evidence>
<accession>A0A3N2Q1D0</accession>
<evidence type="ECO:0000313" key="1">
    <source>
        <dbReference type="EMBL" id="ROT40569.1"/>
    </source>
</evidence>
<sequence>MLQPMSAYLFTCSVEKISQNVTRSPPLPWPSALSSRVADARAPAAHSDYLTTVHAPDQTLASASASPALAYVRYHTTTLTGHHLRAAELGASAQYAADQQLQSKWRPPAYNIAQRAVGIWHLPHDHPPNPASLRRSAAVAFPLTTPSSSIAVT</sequence>
<dbReference type="AlphaFoldDB" id="A0A3N2Q1D0"/>
<dbReference type="EMBL" id="ML119052">
    <property type="protein sequence ID" value="ROT40569.1"/>
    <property type="molecule type" value="Genomic_DNA"/>
</dbReference>